<dbReference type="RefSeq" id="WP_007427577.1">
    <property type="nucleotide sequence ID" value="NZ_AMGO01000052.1"/>
</dbReference>
<dbReference type="Pfam" id="PF20169">
    <property type="entry name" value="DUF6537"/>
    <property type="match status" value="1"/>
</dbReference>
<comment type="caution">
    <text evidence="3">The sequence shown here is derived from an EMBL/GenBank/DDBJ whole genome shotgun (WGS) entry which is preliminary data.</text>
</comment>
<dbReference type="PROSITE" id="PS51379">
    <property type="entry name" value="4FE4S_FER_2"/>
    <property type="match status" value="1"/>
</dbReference>
<accession>K2H7U6</accession>
<protein>
    <submittedName>
        <fullName evidence="3">Pyruvate ferredoxin/flavodoxin oxidoreductase</fullName>
    </submittedName>
</protein>
<evidence type="ECO:0000313" key="4">
    <source>
        <dbReference type="Proteomes" id="UP000006765"/>
    </source>
</evidence>
<dbReference type="InterPro" id="IPR011766">
    <property type="entry name" value="TPP_enzyme_TPP-bd"/>
</dbReference>
<evidence type="ECO:0000259" key="2">
    <source>
        <dbReference type="PROSITE" id="PS51379"/>
    </source>
</evidence>
<dbReference type="Pfam" id="PF01558">
    <property type="entry name" value="POR"/>
    <property type="match status" value="1"/>
</dbReference>
<dbReference type="InterPro" id="IPR002880">
    <property type="entry name" value="Pyrv_Fd/Flavodoxin_OxRdtase_N"/>
</dbReference>
<dbReference type="PANTHER" id="PTHR48084">
    <property type="entry name" value="2-OXOGLUTARATE OXIDOREDUCTASE SUBUNIT KORB-RELATED"/>
    <property type="match status" value="1"/>
</dbReference>
<dbReference type="SUPFAM" id="SSF52518">
    <property type="entry name" value="Thiamin diphosphate-binding fold (THDP-binding)"/>
    <property type="match status" value="2"/>
</dbReference>
<keyword evidence="4" id="KW-1185">Reference proteome</keyword>
<dbReference type="eggNOG" id="COG4231">
    <property type="taxonomic scope" value="Bacteria"/>
</dbReference>
<dbReference type="InterPro" id="IPR019752">
    <property type="entry name" value="Pyrv/ketoisovalerate_OxRed_cat"/>
</dbReference>
<dbReference type="InterPro" id="IPR046667">
    <property type="entry name" value="DUF6537"/>
</dbReference>
<gene>
    <name evidence="3" type="ORF">OCGS_2425</name>
</gene>
<dbReference type="NCBIfam" id="NF009588">
    <property type="entry name" value="PRK13029.1"/>
    <property type="match status" value="1"/>
</dbReference>
<dbReference type="eggNOG" id="COG1014">
    <property type="taxonomic scope" value="Bacteria"/>
</dbReference>
<dbReference type="PATRIC" id="fig|1231392.3.peg.2439"/>
<evidence type="ECO:0000256" key="1">
    <source>
        <dbReference type="ARBA" id="ARBA00023002"/>
    </source>
</evidence>
<dbReference type="InterPro" id="IPR002869">
    <property type="entry name" value="Pyrv_flavodox_OxRed_cen"/>
</dbReference>
<evidence type="ECO:0000313" key="3">
    <source>
        <dbReference type="EMBL" id="EKE43693.1"/>
    </source>
</evidence>
<name>K2H7U6_9RHOB</name>
<dbReference type="InterPro" id="IPR051457">
    <property type="entry name" value="2-oxoacid:Fd_oxidoreductase"/>
</dbReference>
<sequence length="1141" mass="124538">MALHDVSLSDRYDLGKSPVLLNGTQALVRLMLMQKHRDRAAGLNTAGYVTGYRGSPLGGVDLNMQKAAKLLSANDILFQPGLNEDLAATAIWGAQQAEMRNEGRFDGVFSLWYGKGPGVDRSGDVMRHANMAGTSRHGGAIMAMGDDHTGESSTTCHQSDWAMVDVYMPVLSPAGVQEILDYGLYGFAMSRFAGVWAGLKLMKDTVEVTSVVDGRPDRMSFVTPADFKMPEGGLNIRAGDHWIAQEARMIDYKRFAAEAFSRANGMDRRVWGKPGAKIGFCAAGKNWLDLVHALGLLGIDADEAERLGITTYKIGQTFPLDMQGFHEWAEGLSLIVVVEEKRKLIEVQVKEAIFDDRRGRRVYGWHRGDTWHNGRRVELFPTRMALDPIMIAEKLGGILIEEGRETEALKAALSRLAEARRADNQPEIAARTPYFCSGCPHNTSTRLPEGSRAGAGIGCHIMTLWMDRETSGYTHMGAEGANWIGEAPFSKTRHVFQNLGDGTYNHSGLLAIRAALAAGTNITYKILYNDAVAMTGGQTNEGGLGPDRIVRELQAMGVREIAVVYDPKEEPARAAFPGGITWHERDELDKVQRHMREVEGVSAIVFIQTCAAEKRRRRKKGQFPDPDRRVFINTDVCEGCGDCGVQSNCVSIVPVETELGRKRAIDQSSCNKDYSCLKGFCPSFVTVEGASLRKDATADVEIGDLPMPDLPSIAGTFNIVITGVGGTGVVTVGALLAMAAHMDGKGAGMMEMAGLAQKGGAVHIHCRIGETPEAISAIRVATGECDTLIGGDLVVSAGAKTLGLMAQGRTGGVVNSHEIVTGDFTRNTEFRIPTEDLSLALQRRLGDRLQLLDASELARVLMGDTIYSNMIVFGAAFQRGLIPVTHEAITAAIRLNGAAVERNLRAFELGRWAAMKPEEAGKVLAPSVVALPRKPEDRIAFREAHLVAYQGRKLAQRYRRMLDGIDDGEIRMAVAEGYHKLLTYKDEYEVARLHLDTRARAEAAFSGDLKLSYHLAPPVMGGSGPDGRPRKKAFGQWIERMWPVLARMKGLRGTPLDPFGRTAERRMERALIRQYEADMAEVLPLVTPQTKEPIVALARLPLDIRGFGPVKEANTKRAAKRREELLAVIRAGGNDLARAAE</sequence>
<dbReference type="GO" id="GO:0016625">
    <property type="term" value="F:oxidoreductase activity, acting on the aldehyde or oxo group of donors, iron-sulfur protein as acceptor"/>
    <property type="evidence" value="ECO:0007669"/>
    <property type="project" value="UniProtKB-ARBA"/>
</dbReference>
<dbReference type="OrthoDB" id="9803617at2"/>
<dbReference type="Gene3D" id="3.40.920.10">
    <property type="entry name" value="Pyruvate-ferredoxin oxidoreductase, PFOR, domain III"/>
    <property type="match status" value="1"/>
</dbReference>
<dbReference type="PANTHER" id="PTHR48084:SF3">
    <property type="entry name" value="SUBUNIT OF PYRUVATE:FLAVODOXIN OXIDOREDUCTASE"/>
    <property type="match status" value="1"/>
</dbReference>
<dbReference type="Proteomes" id="UP000006765">
    <property type="component" value="Unassembled WGS sequence"/>
</dbReference>
<dbReference type="GO" id="GO:0044281">
    <property type="term" value="P:small molecule metabolic process"/>
    <property type="evidence" value="ECO:0007669"/>
    <property type="project" value="UniProtKB-ARBA"/>
</dbReference>
<dbReference type="Pfam" id="PF02775">
    <property type="entry name" value="TPP_enzyme_C"/>
    <property type="match status" value="1"/>
</dbReference>
<organism evidence="3 4">
    <name type="scientific">Oceaniovalibus guishaninsula JLT2003</name>
    <dbReference type="NCBI Taxonomy" id="1231392"/>
    <lineage>
        <taxon>Bacteria</taxon>
        <taxon>Pseudomonadati</taxon>
        <taxon>Pseudomonadota</taxon>
        <taxon>Alphaproteobacteria</taxon>
        <taxon>Rhodobacterales</taxon>
        <taxon>Roseobacteraceae</taxon>
        <taxon>Oceaniovalibus</taxon>
    </lineage>
</organism>
<dbReference type="CDD" id="cd07034">
    <property type="entry name" value="TPP_PYR_PFOR_IOR-alpha_like"/>
    <property type="match status" value="1"/>
</dbReference>
<dbReference type="STRING" id="1231392.OCGS_2425"/>
<dbReference type="InterPro" id="IPR029061">
    <property type="entry name" value="THDP-binding"/>
</dbReference>
<keyword evidence="1" id="KW-0560">Oxidoreductase</keyword>
<dbReference type="GO" id="GO:0045333">
    <property type="term" value="P:cellular respiration"/>
    <property type="evidence" value="ECO:0007669"/>
    <property type="project" value="UniProtKB-ARBA"/>
</dbReference>
<dbReference type="Gene3D" id="3.40.50.970">
    <property type="match status" value="1"/>
</dbReference>
<feature type="domain" description="4Fe-4S ferredoxin-type" evidence="2">
    <location>
        <begin position="628"/>
        <end position="658"/>
    </location>
</feature>
<dbReference type="GO" id="GO:0030976">
    <property type="term" value="F:thiamine pyrophosphate binding"/>
    <property type="evidence" value="ECO:0007669"/>
    <property type="project" value="InterPro"/>
</dbReference>
<keyword evidence="3" id="KW-0670">Pyruvate</keyword>
<proteinExistence type="predicted"/>
<dbReference type="SUPFAM" id="SSF53323">
    <property type="entry name" value="Pyruvate-ferredoxin oxidoreductase, PFOR, domain III"/>
    <property type="match status" value="1"/>
</dbReference>
<dbReference type="EMBL" id="AMGO01000052">
    <property type="protein sequence ID" value="EKE43693.1"/>
    <property type="molecule type" value="Genomic_DNA"/>
</dbReference>
<reference evidence="3 4" key="1">
    <citation type="journal article" date="2012" name="J. Bacteriol.">
        <title>Draft Genome Sequence of Oceaniovalibus guishaninsula JLT2003T.</title>
        <authorList>
            <person name="Tang K."/>
            <person name="Liu K."/>
            <person name="Jiao N."/>
        </authorList>
    </citation>
    <scope>NUCLEOTIDE SEQUENCE [LARGE SCALE GENOMIC DNA]</scope>
    <source>
        <strain evidence="3 4">JLT2003</strain>
    </source>
</reference>
<dbReference type="InterPro" id="IPR017896">
    <property type="entry name" value="4Fe4S_Fe-S-bd"/>
</dbReference>
<dbReference type="NCBIfam" id="NF009589">
    <property type="entry name" value="PRK13030.1"/>
    <property type="match status" value="1"/>
</dbReference>
<dbReference type="AlphaFoldDB" id="K2H7U6"/>